<proteinExistence type="predicted"/>
<dbReference type="AlphaFoldDB" id="A0A6F8YED1"/>
<reference evidence="2 3" key="1">
    <citation type="submission" date="2020-03" db="EMBL/GenBank/DDBJ databases">
        <title>Whole genome shotgun sequence of Phytohabitans suffuscus NBRC 105367.</title>
        <authorList>
            <person name="Komaki H."/>
            <person name="Tamura T."/>
        </authorList>
    </citation>
    <scope>NUCLEOTIDE SEQUENCE [LARGE SCALE GENOMIC DNA]</scope>
    <source>
        <strain evidence="2 3">NBRC 105367</strain>
    </source>
</reference>
<keyword evidence="3" id="KW-1185">Reference proteome</keyword>
<dbReference type="EMBL" id="AP022871">
    <property type="protein sequence ID" value="BCB84466.1"/>
    <property type="molecule type" value="Genomic_DNA"/>
</dbReference>
<reference evidence="2 3" key="2">
    <citation type="submission" date="2020-03" db="EMBL/GenBank/DDBJ databases">
        <authorList>
            <person name="Ichikawa N."/>
            <person name="Kimura A."/>
            <person name="Kitahashi Y."/>
            <person name="Uohara A."/>
        </authorList>
    </citation>
    <scope>NUCLEOTIDE SEQUENCE [LARGE SCALE GENOMIC DNA]</scope>
    <source>
        <strain evidence="2 3">NBRC 105367</strain>
    </source>
</reference>
<accession>A0A6F8YED1</accession>
<dbReference type="Proteomes" id="UP000503011">
    <property type="component" value="Chromosome"/>
</dbReference>
<sequence length="60" mass="6622">MPDANHDTPAAEWGRRQAKAAPPWSDNKWLRICAVLRLNVAEKATDATQAGNDTRHTEAP</sequence>
<name>A0A6F8YED1_9ACTN</name>
<dbReference type="KEGG" id="psuu:Psuf_017790"/>
<evidence type="ECO:0000313" key="3">
    <source>
        <dbReference type="Proteomes" id="UP000503011"/>
    </source>
</evidence>
<evidence type="ECO:0000256" key="1">
    <source>
        <dbReference type="SAM" id="MobiDB-lite"/>
    </source>
</evidence>
<organism evidence="2 3">
    <name type="scientific">Phytohabitans suffuscus</name>
    <dbReference type="NCBI Taxonomy" id="624315"/>
    <lineage>
        <taxon>Bacteria</taxon>
        <taxon>Bacillati</taxon>
        <taxon>Actinomycetota</taxon>
        <taxon>Actinomycetes</taxon>
        <taxon>Micromonosporales</taxon>
        <taxon>Micromonosporaceae</taxon>
    </lineage>
</organism>
<feature type="region of interest" description="Disordered" evidence="1">
    <location>
        <begin position="1"/>
        <end position="24"/>
    </location>
</feature>
<gene>
    <name evidence="2" type="ORF">Psuf_017790</name>
</gene>
<evidence type="ECO:0000313" key="2">
    <source>
        <dbReference type="EMBL" id="BCB84466.1"/>
    </source>
</evidence>
<protein>
    <submittedName>
        <fullName evidence="2">Uncharacterized protein</fullName>
    </submittedName>
</protein>